<dbReference type="CDD" id="cd04301">
    <property type="entry name" value="NAT_SF"/>
    <property type="match status" value="1"/>
</dbReference>
<gene>
    <name evidence="6" type="primary">rimI</name>
    <name evidence="6" type="ORF">VPK24_07350</name>
</gene>
<dbReference type="InterPro" id="IPR016181">
    <property type="entry name" value="Acyl_CoA_acyltransferase"/>
</dbReference>
<dbReference type="NCBIfam" id="TIGR01575">
    <property type="entry name" value="rimI"/>
    <property type="match status" value="1"/>
</dbReference>
<keyword evidence="6" id="KW-0689">Ribosomal protein</keyword>
<dbReference type="GO" id="GO:0005840">
    <property type="term" value="C:ribosome"/>
    <property type="evidence" value="ECO:0007669"/>
    <property type="project" value="UniProtKB-KW"/>
</dbReference>
<dbReference type="EC" id="2.3.1.266" evidence="6"/>
<dbReference type="InterPro" id="IPR050680">
    <property type="entry name" value="YpeA/RimI_acetyltransf"/>
</dbReference>
<keyword evidence="6" id="KW-0687">Ribonucleoprotein</keyword>
<comment type="similarity">
    <text evidence="1">Belongs to the acetyltransferase family. RimI subfamily.</text>
</comment>
<evidence type="ECO:0000313" key="7">
    <source>
        <dbReference type="Proteomes" id="UP001604335"/>
    </source>
</evidence>
<sequence length="196" mass="22140">MMRSLRLQLLDHDYLDQLVAIDQIALGGLWSADTYRRELDSPNSDLLGAIDPQGQLIGFGCAWAIVDECHITAIALRPEWQRQGLGQTLLWGLLSLARQREMKRATLEVRPSNQAALSLYEKFGFQEAGRRKRYYADGEDAAILWLGKLDWPQFAQQLDRTAADLSDRLAQHQWQWWGEIVTPTAGVGSPPSHALD</sequence>
<keyword evidence="2" id="KW-0963">Cytoplasm</keyword>
<dbReference type="Gene3D" id="3.40.630.30">
    <property type="match status" value="1"/>
</dbReference>
<feature type="domain" description="N-acetyltransferase" evidence="5">
    <location>
        <begin position="5"/>
        <end position="150"/>
    </location>
</feature>
<evidence type="ECO:0000256" key="1">
    <source>
        <dbReference type="ARBA" id="ARBA00005395"/>
    </source>
</evidence>
<evidence type="ECO:0000256" key="4">
    <source>
        <dbReference type="ARBA" id="ARBA00023315"/>
    </source>
</evidence>
<reference evidence="7" key="1">
    <citation type="journal article" date="2024" name="Algal Res.">
        <title>Biochemical, toxicological and genomic investigation of a high-biomass producing Limnothrix strain isolated from Italian shallow drinking water reservoir.</title>
        <authorList>
            <person name="Simonazzi M."/>
            <person name="Shishido T.K."/>
            <person name="Delbaje E."/>
            <person name="Wahlsten M."/>
            <person name="Fewer D.P."/>
            <person name="Sivonen K."/>
            <person name="Pezzolesi L."/>
            <person name="Pistocchi R."/>
        </authorList>
    </citation>
    <scope>NUCLEOTIDE SEQUENCE [LARGE SCALE GENOMIC DNA]</scope>
    <source>
        <strain evidence="7">LRLZ20PSL1</strain>
    </source>
</reference>
<dbReference type="RefSeq" id="WP_393011786.1">
    <property type="nucleotide sequence ID" value="NZ_JAZAQF010000043.1"/>
</dbReference>
<dbReference type="GO" id="GO:0008999">
    <property type="term" value="F:protein-N-terminal-alanine acetyltransferase activity"/>
    <property type="evidence" value="ECO:0007669"/>
    <property type="project" value="UniProtKB-EC"/>
</dbReference>
<dbReference type="SUPFAM" id="SSF55729">
    <property type="entry name" value="Acyl-CoA N-acyltransferases (Nat)"/>
    <property type="match status" value="1"/>
</dbReference>
<organism evidence="6 7">
    <name type="scientific">Limnothrix redekei LRLZ20PSL1</name>
    <dbReference type="NCBI Taxonomy" id="3112953"/>
    <lineage>
        <taxon>Bacteria</taxon>
        <taxon>Bacillati</taxon>
        <taxon>Cyanobacteriota</taxon>
        <taxon>Cyanophyceae</taxon>
        <taxon>Pseudanabaenales</taxon>
        <taxon>Pseudanabaenaceae</taxon>
        <taxon>Limnothrix</taxon>
    </lineage>
</organism>
<proteinExistence type="inferred from homology"/>
<keyword evidence="3 6" id="KW-0808">Transferase</keyword>
<evidence type="ECO:0000256" key="2">
    <source>
        <dbReference type="ARBA" id="ARBA00022490"/>
    </source>
</evidence>
<keyword evidence="7" id="KW-1185">Reference proteome</keyword>
<evidence type="ECO:0000256" key="3">
    <source>
        <dbReference type="ARBA" id="ARBA00022679"/>
    </source>
</evidence>
<keyword evidence="4 6" id="KW-0012">Acyltransferase</keyword>
<dbReference type="InterPro" id="IPR000182">
    <property type="entry name" value="GNAT_dom"/>
</dbReference>
<dbReference type="PANTHER" id="PTHR43420">
    <property type="entry name" value="ACETYLTRANSFERASE"/>
    <property type="match status" value="1"/>
</dbReference>
<name>A0ABW7C8G9_9CYAN</name>
<dbReference type="PROSITE" id="PS51186">
    <property type="entry name" value="GNAT"/>
    <property type="match status" value="1"/>
</dbReference>
<dbReference type="EMBL" id="JAZAQF010000043">
    <property type="protein sequence ID" value="MFG3817450.1"/>
    <property type="molecule type" value="Genomic_DNA"/>
</dbReference>
<protein>
    <submittedName>
        <fullName evidence="6">Ribosomal protein S18-alanine N-acetyltransferase</fullName>
        <ecNumber evidence="6">2.3.1.266</ecNumber>
    </submittedName>
</protein>
<comment type="caution">
    <text evidence="6">The sequence shown here is derived from an EMBL/GenBank/DDBJ whole genome shotgun (WGS) entry which is preliminary data.</text>
</comment>
<evidence type="ECO:0000313" key="6">
    <source>
        <dbReference type="EMBL" id="MFG3817450.1"/>
    </source>
</evidence>
<dbReference type="Proteomes" id="UP001604335">
    <property type="component" value="Unassembled WGS sequence"/>
</dbReference>
<evidence type="ECO:0000259" key="5">
    <source>
        <dbReference type="PROSITE" id="PS51186"/>
    </source>
</evidence>
<dbReference type="PANTHER" id="PTHR43420:SF44">
    <property type="entry name" value="ACETYLTRANSFERASE YPEA"/>
    <property type="match status" value="1"/>
</dbReference>
<accession>A0ABW7C8G9</accession>
<dbReference type="Pfam" id="PF00583">
    <property type="entry name" value="Acetyltransf_1"/>
    <property type="match status" value="1"/>
</dbReference>
<dbReference type="InterPro" id="IPR006464">
    <property type="entry name" value="AcTrfase_RimI/Ard1"/>
</dbReference>